<feature type="domain" description="G-protein coupled receptors family 2 profile 2" evidence="7">
    <location>
        <begin position="283"/>
        <end position="554"/>
    </location>
</feature>
<dbReference type="InterPro" id="IPR017981">
    <property type="entry name" value="GPCR_2-like_7TM"/>
</dbReference>
<dbReference type="Pfam" id="PF00002">
    <property type="entry name" value="7tm_2"/>
    <property type="match status" value="1"/>
</dbReference>
<gene>
    <name evidence="8" type="ORF">ODALV1_LOCUS30885</name>
</gene>
<protein>
    <recommendedName>
        <fullName evidence="7">G-protein coupled receptors family 2 profile 2 domain-containing protein</fullName>
    </recommendedName>
</protein>
<evidence type="ECO:0000256" key="6">
    <source>
        <dbReference type="SAM" id="SignalP"/>
    </source>
</evidence>
<feature type="chain" id="PRO_5047043269" description="G-protein coupled receptors family 2 profile 2 domain-containing protein" evidence="6">
    <location>
        <begin position="21"/>
        <end position="598"/>
    </location>
</feature>
<dbReference type="PANTHER" id="PTHR47154:SF2">
    <property type="entry name" value="G-PROTEIN COUPLED RECEPTOR MTH-RELATED"/>
    <property type="match status" value="1"/>
</dbReference>
<feature type="signal peptide" evidence="6">
    <location>
        <begin position="1"/>
        <end position="20"/>
    </location>
</feature>
<evidence type="ECO:0000313" key="9">
    <source>
        <dbReference type="Proteomes" id="UP001642540"/>
    </source>
</evidence>
<evidence type="ECO:0000313" key="8">
    <source>
        <dbReference type="EMBL" id="CAL8146649.1"/>
    </source>
</evidence>
<keyword evidence="3 5" id="KW-1133">Transmembrane helix</keyword>
<feature type="transmembrane region" description="Helical" evidence="5">
    <location>
        <begin position="319"/>
        <end position="342"/>
    </location>
</feature>
<dbReference type="Proteomes" id="UP001642540">
    <property type="component" value="Unassembled WGS sequence"/>
</dbReference>
<keyword evidence="6" id="KW-0732">Signal</keyword>
<dbReference type="Gene3D" id="1.20.1070.10">
    <property type="entry name" value="Rhodopsin 7-helix transmembrane proteins"/>
    <property type="match status" value="1"/>
</dbReference>
<dbReference type="EMBL" id="CAXLJM020000164">
    <property type="protein sequence ID" value="CAL8146649.1"/>
    <property type="molecule type" value="Genomic_DNA"/>
</dbReference>
<feature type="transmembrane region" description="Helical" evidence="5">
    <location>
        <begin position="527"/>
        <end position="552"/>
    </location>
</feature>
<evidence type="ECO:0000256" key="2">
    <source>
        <dbReference type="ARBA" id="ARBA00022692"/>
    </source>
</evidence>
<organism evidence="8 9">
    <name type="scientific">Orchesella dallaii</name>
    <dbReference type="NCBI Taxonomy" id="48710"/>
    <lineage>
        <taxon>Eukaryota</taxon>
        <taxon>Metazoa</taxon>
        <taxon>Ecdysozoa</taxon>
        <taxon>Arthropoda</taxon>
        <taxon>Hexapoda</taxon>
        <taxon>Collembola</taxon>
        <taxon>Entomobryomorpha</taxon>
        <taxon>Entomobryoidea</taxon>
        <taxon>Orchesellidae</taxon>
        <taxon>Orchesellinae</taxon>
        <taxon>Orchesella</taxon>
    </lineage>
</organism>
<comment type="subcellular location">
    <subcellularLocation>
        <location evidence="1">Membrane</location>
        <topology evidence="1">Multi-pass membrane protein</topology>
    </subcellularLocation>
</comment>
<keyword evidence="4 5" id="KW-0472">Membrane</keyword>
<sequence length="598" mass="68273">MRQFFLIVTIFLISSFVVFSIPENNFKLLRCEQKSSQNFSVIQVPVSFINSSGGIEYSLKNLSVIQENRATPCNQFYKWLTPISKIKSLPDNVWRHAVLLLDNGYLSVANKADASIDYFASDEFCIINIHLEGENRTAYIRVCQPSKDRPVLNKCCPLGTILGANGCAKGPVEWEPSYLDLKTLTHKSPQEIHPVYHSPKLDCHPESEMWVQDGCQTEFYPLKTGKTGFIGRFRSWEILEQPPGSQYCYDRHETEDNFFTNVLFMCNGNETDLEQDLENVKSVSYLYMIGMYIGAIFHFLTSLVYLITWSKQNIYGRTLCSCTVALFFMQIFLGTAHLLGIIGDEETRESTYCFLNGVAAHFFFIAAFTWLLILNINLWLTFRSPFGIGAGESRVSERKRFLIYSGVGWGFPLLVTGISVLLDLSYKCRTSRIPTPEYGVNTCFIATWSQGYYVYYILAVLMGITLVFAALTLTALFSYQKATSNVGASRRAENMRTFLLFLKLSVVMGLTWVFEVVSWALTKEDEAYSWFWLIFDMYNVLSAILIFIIFVCQQNTLNLLQQVHPAFNVLHMETVDYCPTFRRKDSLTVGTTTGVRVE</sequence>
<dbReference type="PANTHER" id="PTHR47154">
    <property type="entry name" value="G-PROTEIN COUPLED RECEPTOR MTH-RELATED"/>
    <property type="match status" value="1"/>
</dbReference>
<feature type="transmembrane region" description="Helical" evidence="5">
    <location>
        <begin position="453"/>
        <end position="477"/>
    </location>
</feature>
<keyword evidence="2 5" id="KW-0812">Transmembrane</keyword>
<evidence type="ECO:0000256" key="1">
    <source>
        <dbReference type="ARBA" id="ARBA00004141"/>
    </source>
</evidence>
<feature type="transmembrane region" description="Helical" evidence="5">
    <location>
        <begin position="401"/>
        <end position="422"/>
    </location>
</feature>
<keyword evidence="9" id="KW-1185">Reference proteome</keyword>
<proteinExistence type="predicted"/>
<evidence type="ECO:0000256" key="4">
    <source>
        <dbReference type="ARBA" id="ARBA00023136"/>
    </source>
</evidence>
<dbReference type="InterPro" id="IPR051384">
    <property type="entry name" value="Mth_GPCR"/>
</dbReference>
<dbReference type="InterPro" id="IPR000832">
    <property type="entry name" value="GPCR_2_secretin-like"/>
</dbReference>
<name>A0ABP1S816_9HEXA</name>
<feature type="transmembrane region" description="Helical" evidence="5">
    <location>
        <begin position="498"/>
        <end position="521"/>
    </location>
</feature>
<reference evidence="8 9" key="1">
    <citation type="submission" date="2024-08" db="EMBL/GenBank/DDBJ databases">
        <authorList>
            <person name="Cucini C."/>
            <person name="Frati F."/>
        </authorList>
    </citation>
    <scope>NUCLEOTIDE SEQUENCE [LARGE SCALE GENOMIC DNA]</scope>
</reference>
<dbReference type="SUPFAM" id="SSF81321">
    <property type="entry name" value="Family A G protein-coupled receptor-like"/>
    <property type="match status" value="1"/>
</dbReference>
<feature type="transmembrane region" description="Helical" evidence="5">
    <location>
        <begin position="354"/>
        <end position="380"/>
    </location>
</feature>
<evidence type="ECO:0000256" key="3">
    <source>
        <dbReference type="ARBA" id="ARBA00022989"/>
    </source>
</evidence>
<dbReference type="CDD" id="cd15039">
    <property type="entry name" value="7tmB3_Methuselah-like"/>
    <property type="match status" value="1"/>
</dbReference>
<dbReference type="PROSITE" id="PS50261">
    <property type="entry name" value="G_PROTEIN_RECEP_F2_4"/>
    <property type="match status" value="1"/>
</dbReference>
<accession>A0ABP1S816</accession>
<evidence type="ECO:0000259" key="7">
    <source>
        <dbReference type="PROSITE" id="PS50261"/>
    </source>
</evidence>
<comment type="caution">
    <text evidence="8">The sequence shown here is derived from an EMBL/GenBank/DDBJ whole genome shotgun (WGS) entry which is preliminary data.</text>
</comment>
<feature type="transmembrane region" description="Helical" evidence="5">
    <location>
        <begin position="285"/>
        <end position="307"/>
    </location>
</feature>
<evidence type="ECO:0000256" key="5">
    <source>
        <dbReference type="SAM" id="Phobius"/>
    </source>
</evidence>